<accession>X1KF97</accession>
<sequence>MIGRKIAGKPKLVEKNAEALYMLDKELTQRIFTPPAVKGE</sequence>
<evidence type="ECO:0000313" key="1">
    <source>
        <dbReference type="EMBL" id="GAI05717.1"/>
    </source>
</evidence>
<proteinExistence type="predicted"/>
<comment type="caution">
    <text evidence="1">The sequence shown here is derived from an EMBL/GenBank/DDBJ whole genome shotgun (WGS) entry which is preliminary data.</text>
</comment>
<protein>
    <submittedName>
        <fullName evidence="1">Uncharacterized protein</fullName>
    </submittedName>
</protein>
<organism evidence="1">
    <name type="scientific">marine sediment metagenome</name>
    <dbReference type="NCBI Taxonomy" id="412755"/>
    <lineage>
        <taxon>unclassified sequences</taxon>
        <taxon>metagenomes</taxon>
        <taxon>ecological metagenomes</taxon>
    </lineage>
</organism>
<dbReference type="AlphaFoldDB" id="X1KF97"/>
<reference evidence="1" key="1">
    <citation type="journal article" date="2014" name="Front. Microbiol.">
        <title>High frequency of phylogenetically diverse reductive dehalogenase-homologous genes in deep subseafloor sedimentary metagenomes.</title>
        <authorList>
            <person name="Kawai M."/>
            <person name="Futagami T."/>
            <person name="Toyoda A."/>
            <person name="Takaki Y."/>
            <person name="Nishi S."/>
            <person name="Hori S."/>
            <person name="Arai W."/>
            <person name="Tsubouchi T."/>
            <person name="Morono Y."/>
            <person name="Uchiyama I."/>
            <person name="Ito T."/>
            <person name="Fujiyama A."/>
            <person name="Inagaki F."/>
            <person name="Takami H."/>
        </authorList>
    </citation>
    <scope>NUCLEOTIDE SEQUENCE</scope>
    <source>
        <strain evidence="1">Expedition CK06-06</strain>
    </source>
</reference>
<name>X1KF97_9ZZZZ</name>
<gene>
    <name evidence="1" type="ORF">S06H3_14847</name>
</gene>
<dbReference type="EMBL" id="BARV01007277">
    <property type="protein sequence ID" value="GAI05717.1"/>
    <property type="molecule type" value="Genomic_DNA"/>
</dbReference>